<keyword evidence="2" id="KW-0472">Membrane</keyword>
<feature type="transmembrane region" description="Helical" evidence="2">
    <location>
        <begin position="84"/>
        <end position="103"/>
    </location>
</feature>
<feature type="compositionally biased region" description="Polar residues" evidence="1">
    <location>
        <begin position="246"/>
        <end position="255"/>
    </location>
</feature>
<dbReference type="Proteomes" id="UP000708208">
    <property type="component" value="Unassembled WGS sequence"/>
</dbReference>
<gene>
    <name evidence="3" type="ORF">AFUS01_LOCUS14810</name>
</gene>
<dbReference type="AlphaFoldDB" id="A0A8J2NZ41"/>
<keyword evidence="2" id="KW-0812">Transmembrane</keyword>
<evidence type="ECO:0000256" key="2">
    <source>
        <dbReference type="SAM" id="Phobius"/>
    </source>
</evidence>
<reference evidence="3" key="1">
    <citation type="submission" date="2021-06" db="EMBL/GenBank/DDBJ databases">
        <authorList>
            <person name="Hodson N. C."/>
            <person name="Mongue J. A."/>
            <person name="Jaron S. K."/>
        </authorList>
    </citation>
    <scope>NUCLEOTIDE SEQUENCE</scope>
</reference>
<accession>A0A8J2NZ41</accession>
<keyword evidence="2" id="KW-1133">Transmembrane helix</keyword>
<feature type="compositionally biased region" description="Basic residues" evidence="1">
    <location>
        <begin position="229"/>
        <end position="240"/>
    </location>
</feature>
<comment type="caution">
    <text evidence="3">The sequence shown here is derived from an EMBL/GenBank/DDBJ whole genome shotgun (WGS) entry which is preliminary data.</text>
</comment>
<feature type="region of interest" description="Disordered" evidence="1">
    <location>
        <begin position="215"/>
        <end position="263"/>
    </location>
</feature>
<evidence type="ECO:0000313" key="3">
    <source>
        <dbReference type="EMBL" id="CAG7725870.1"/>
    </source>
</evidence>
<sequence length="263" mass="30402">MKVVVIESPTSRQHITIRQSREKRYHGVIDLTKNKGFTDENGTERPYHVIYENDTKRDENHRFNNPHLTHEQPIDQNKLIILEWMVYIFFLAALLSPTIIIYLQNRFRRKRKKKARKNLEKSDSDLLPSKETDQQVIIPIRLPRIIRLKKSGTAVETKRGPDQDECRVCAALAASKPGSKTRQSFTMNVNLNTPGGKEKNVDSSVKQNTIKTFKKGGKKKFKNTEERKRGRIRKHKTHRNSKVDVASSSDNSQTKEAGESEKI</sequence>
<keyword evidence="4" id="KW-1185">Reference proteome</keyword>
<organism evidence="3 4">
    <name type="scientific">Allacma fusca</name>
    <dbReference type="NCBI Taxonomy" id="39272"/>
    <lineage>
        <taxon>Eukaryota</taxon>
        <taxon>Metazoa</taxon>
        <taxon>Ecdysozoa</taxon>
        <taxon>Arthropoda</taxon>
        <taxon>Hexapoda</taxon>
        <taxon>Collembola</taxon>
        <taxon>Symphypleona</taxon>
        <taxon>Sminthuridae</taxon>
        <taxon>Allacma</taxon>
    </lineage>
</organism>
<protein>
    <submittedName>
        <fullName evidence="3">Uncharacterized protein</fullName>
    </submittedName>
</protein>
<evidence type="ECO:0000256" key="1">
    <source>
        <dbReference type="SAM" id="MobiDB-lite"/>
    </source>
</evidence>
<dbReference type="EMBL" id="CAJVCH010127831">
    <property type="protein sequence ID" value="CAG7725870.1"/>
    <property type="molecule type" value="Genomic_DNA"/>
</dbReference>
<evidence type="ECO:0000313" key="4">
    <source>
        <dbReference type="Proteomes" id="UP000708208"/>
    </source>
</evidence>
<name>A0A8J2NZ41_9HEXA</name>
<proteinExistence type="predicted"/>